<protein>
    <submittedName>
        <fullName evidence="1">Uncharacterized protein</fullName>
    </submittedName>
</protein>
<dbReference type="Proteomes" id="UP000595064">
    <property type="component" value="Chromosome"/>
</dbReference>
<gene>
    <name evidence="1" type="ORF">I6G47_02910</name>
</gene>
<proteinExistence type="predicted"/>
<dbReference type="KEGG" id="dla:I6G47_02910"/>
<dbReference type="RefSeq" id="WP_128422688.1">
    <property type="nucleotide sequence ID" value="NZ_AP025556.1"/>
</dbReference>
<reference evidence="1 2" key="1">
    <citation type="submission" date="2020-12" db="EMBL/GenBank/DDBJ databases">
        <title>FDA dAtabase for Regulatory Grade micrObial Sequences (FDA-ARGOS): Supporting development and validation of Infectious Disease Dx tests.</title>
        <authorList>
            <person name="Sproer C."/>
            <person name="Gronow S."/>
            <person name="Severitt S."/>
            <person name="Schroder I."/>
            <person name="Tallon L."/>
            <person name="Sadzewicz L."/>
            <person name="Zhao X."/>
            <person name="Boylan J."/>
            <person name="Ott S."/>
            <person name="Bowen H."/>
            <person name="Vavikolanu K."/>
            <person name="Mehta A."/>
            <person name="Aluvathingal J."/>
            <person name="Nadendla S."/>
            <person name="Lowell S."/>
            <person name="Myers T."/>
            <person name="Yan Y."/>
            <person name="Sichtig H."/>
        </authorList>
    </citation>
    <scope>NUCLEOTIDE SEQUENCE [LARGE SCALE GENOMIC DNA]</scope>
    <source>
        <strain evidence="1 2">FDAARGOS_890</strain>
    </source>
</reference>
<dbReference type="EMBL" id="CP065748">
    <property type="protein sequence ID" value="QPS82052.1"/>
    <property type="molecule type" value="Genomic_DNA"/>
</dbReference>
<sequence>MSGLAAIGTGAYHSHFSLDRQAGVQVCNPQWGGSLSGGKHRNNLLSDLFFFVSGNYIYLEWPLE</sequence>
<name>A0A7T2YU28_9BURK</name>
<keyword evidence="2" id="KW-1185">Reference proteome</keyword>
<dbReference type="AlphaFoldDB" id="A0A7T2YU28"/>
<organism evidence="1 2">
    <name type="scientific">Delftia lacustris</name>
    <dbReference type="NCBI Taxonomy" id="558537"/>
    <lineage>
        <taxon>Bacteria</taxon>
        <taxon>Pseudomonadati</taxon>
        <taxon>Pseudomonadota</taxon>
        <taxon>Betaproteobacteria</taxon>
        <taxon>Burkholderiales</taxon>
        <taxon>Comamonadaceae</taxon>
        <taxon>Delftia</taxon>
    </lineage>
</organism>
<evidence type="ECO:0000313" key="2">
    <source>
        <dbReference type="Proteomes" id="UP000595064"/>
    </source>
</evidence>
<evidence type="ECO:0000313" key="1">
    <source>
        <dbReference type="EMBL" id="QPS82052.1"/>
    </source>
</evidence>
<accession>A0A7T2YU28</accession>